<proteinExistence type="predicted"/>
<evidence type="ECO:0000313" key="2">
    <source>
        <dbReference type="EMBL" id="QGZ91572.1"/>
    </source>
</evidence>
<name>A0A857D7P5_MICAE</name>
<organism evidence="2 3">
    <name type="scientific">Microcystis aeruginosa FD4</name>
    <dbReference type="NCBI Taxonomy" id="2686288"/>
    <lineage>
        <taxon>Bacteria</taxon>
        <taxon>Bacillati</taxon>
        <taxon>Cyanobacteriota</taxon>
        <taxon>Cyanophyceae</taxon>
        <taxon>Oscillatoriophycideae</taxon>
        <taxon>Chroococcales</taxon>
        <taxon>Microcystaceae</taxon>
        <taxon>Microcystis</taxon>
    </lineage>
</organism>
<feature type="compositionally biased region" description="Polar residues" evidence="1">
    <location>
        <begin position="31"/>
        <end position="49"/>
    </location>
</feature>
<evidence type="ECO:0000313" key="3">
    <source>
        <dbReference type="Proteomes" id="UP000438345"/>
    </source>
</evidence>
<evidence type="ECO:0000256" key="1">
    <source>
        <dbReference type="SAM" id="MobiDB-lite"/>
    </source>
</evidence>
<dbReference type="AlphaFoldDB" id="A0A857D7P5"/>
<feature type="region of interest" description="Disordered" evidence="1">
    <location>
        <begin position="1"/>
        <end position="49"/>
    </location>
</feature>
<reference evidence="2 3" key="1">
    <citation type="submission" date="2019-12" db="EMBL/GenBank/DDBJ databases">
        <title>Complete genome sequence of Microcystis aeruginosa strain FD4.</title>
        <authorList>
            <person name="Urakawa H."/>
        </authorList>
    </citation>
    <scope>NUCLEOTIDE SEQUENCE [LARGE SCALE GENOMIC DNA]</scope>
    <source>
        <strain evidence="2 3">FD4</strain>
    </source>
</reference>
<accession>A0A857D7P5</accession>
<feature type="compositionally biased region" description="Polar residues" evidence="1">
    <location>
        <begin position="1"/>
        <end position="11"/>
    </location>
</feature>
<sequence length="49" mass="5489">MVQKKQGQQSLKRPATDSETRRLLPPPKNFLPQTLDSQQVSSGPSDPDR</sequence>
<protein>
    <submittedName>
        <fullName evidence="2">Uncharacterized protein</fullName>
    </submittedName>
</protein>
<dbReference type="RefSeq" id="WP_233271104.1">
    <property type="nucleotide sequence ID" value="NZ_CP046973.1"/>
</dbReference>
<gene>
    <name evidence="2" type="ORF">GQR42_20705</name>
</gene>
<dbReference type="EMBL" id="CP046973">
    <property type="protein sequence ID" value="QGZ91572.1"/>
    <property type="molecule type" value="Genomic_DNA"/>
</dbReference>
<dbReference type="Proteomes" id="UP000438345">
    <property type="component" value="Chromosome"/>
</dbReference>